<keyword evidence="2" id="KW-1185">Reference proteome</keyword>
<dbReference type="RefSeq" id="WP_109815853.1">
    <property type="nucleotide sequence ID" value="NZ_QGKR01000097.1"/>
</dbReference>
<dbReference type="EMBL" id="QGKR01000097">
    <property type="protein sequence ID" value="PWR12662.1"/>
    <property type="molecule type" value="Genomic_DNA"/>
</dbReference>
<accession>A0A317DED4</accession>
<gene>
    <name evidence="1" type="ORF">DKT68_02755</name>
</gene>
<sequence>MLSFVSVVLGIFERTQITVSCPVDAGPTPAVLDVPVEDNALREWPEYDRFPASGRLAAQVRCPA</sequence>
<proteinExistence type="predicted"/>
<reference evidence="1 2" key="1">
    <citation type="submission" date="2018-05" db="EMBL/GenBank/DDBJ databases">
        <title>Micromonospora atacamensis sp. nov., a novel actinobacteria isolated from high altitude Atacama Desert soil.</title>
        <authorList>
            <person name="Carro L."/>
            <person name="Golinska P."/>
            <person name="Klenk H.-P."/>
            <person name="Goodfellow M."/>
        </authorList>
    </citation>
    <scope>NUCLEOTIDE SEQUENCE [LARGE SCALE GENOMIC DNA]</scope>
    <source>
        <strain evidence="1 2">5R2A7</strain>
    </source>
</reference>
<organism evidence="1 2">
    <name type="scientific">Micromonospora acroterricola</name>
    <dbReference type="NCBI Taxonomy" id="2202421"/>
    <lineage>
        <taxon>Bacteria</taxon>
        <taxon>Bacillati</taxon>
        <taxon>Actinomycetota</taxon>
        <taxon>Actinomycetes</taxon>
        <taxon>Micromonosporales</taxon>
        <taxon>Micromonosporaceae</taxon>
        <taxon>Micromonospora</taxon>
    </lineage>
</organism>
<evidence type="ECO:0000313" key="1">
    <source>
        <dbReference type="EMBL" id="PWR12662.1"/>
    </source>
</evidence>
<protein>
    <submittedName>
        <fullName evidence="1">Uncharacterized protein</fullName>
    </submittedName>
</protein>
<dbReference type="AlphaFoldDB" id="A0A317DED4"/>
<evidence type="ECO:0000313" key="2">
    <source>
        <dbReference type="Proteomes" id="UP000245410"/>
    </source>
</evidence>
<dbReference type="Proteomes" id="UP000245410">
    <property type="component" value="Unassembled WGS sequence"/>
</dbReference>
<name>A0A317DED4_9ACTN</name>
<comment type="caution">
    <text evidence="1">The sequence shown here is derived from an EMBL/GenBank/DDBJ whole genome shotgun (WGS) entry which is preliminary data.</text>
</comment>